<dbReference type="PANTHER" id="PTHR48019">
    <property type="entry name" value="SERUM RESPONSE FACTOR HOMOLOG"/>
    <property type="match status" value="1"/>
</dbReference>
<feature type="compositionally biased region" description="Polar residues" evidence="6">
    <location>
        <begin position="182"/>
        <end position="202"/>
    </location>
</feature>
<keyword evidence="4" id="KW-0804">Transcription</keyword>
<feature type="region of interest" description="Disordered" evidence="6">
    <location>
        <begin position="176"/>
        <end position="206"/>
    </location>
</feature>
<dbReference type="InterPro" id="IPR050142">
    <property type="entry name" value="MADS-box/MEF2_TF"/>
</dbReference>
<dbReference type="SMART" id="SM00432">
    <property type="entry name" value="MADS"/>
    <property type="match status" value="1"/>
</dbReference>
<evidence type="ECO:0000256" key="1">
    <source>
        <dbReference type="ARBA" id="ARBA00004123"/>
    </source>
</evidence>
<dbReference type="InterPro" id="IPR033896">
    <property type="entry name" value="MEF2-like_N"/>
</dbReference>
<evidence type="ECO:0000313" key="9">
    <source>
        <dbReference type="EMBL" id="QWX93757.1"/>
    </source>
</evidence>
<dbReference type="GO" id="GO:0000977">
    <property type="term" value="F:RNA polymerase II transcription regulatory region sequence-specific DNA binding"/>
    <property type="evidence" value="ECO:0007669"/>
    <property type="project" value="InterPro"/>
</dbReference>
<dbReference type="AlphaFoldDB" id="A0A8F2Z0D9"/>
<dbReference type="EMBL" id="MT103485">
    <property type="protein sequence ID" value="QWX93757.1"/>
    <property type="molecule type" value="mRNA"/>
</dbReference>
<accession>A0A8F2Z0D9</accession>
<evidence type="ECO:0000259" key="7">
    <source>
        <dbReference type="PROSITE" id="PS50066"/>
    </source>
</evidence>
<dbReference type="Pfam" id="PF01486">
    <property type="entry name" value="K-box"/>
    <property type="match status" value="1"/>
</dbReference>
<keyword evidence="2" id="KW-0805">Transcription regulation</keyword>
<feature type="domain" description="K-box" evidence="8">
    <location>
        <begin position="84"/>
        <end position="174"/>
    </location>
</feature>
<dbReference type="SUPFAM" id="SSF55455">
    <property type="entry name" value="SRF-like"/>
    <property type="match status" value="1"/>
</dbReference>
<dbReference type="PROSITE" id="PS00350">
    <property type="entry name" value="MADS_BOX_1"/>
    <property type="match status" value="1"/>
</dbReference>
<organism evidence="9">
    <name type="scientific">Cunninghamia lanceolata</name>
    <name type="common">China fir</name>
    <name type="synonym">Pinus lanceolata</name>
    <dbReference type="NCBI Taxonomy" id="28977"/>
    <lineage>
        <taxon>Eukaryota</taxon>
        <taxon>Viridiplantae</taxon>
        <taxon>Streptophyta</taxon>
        <taxon>Embryophyta</taxon>
        <taxon>Tracheophyta</taxon>
        <taxon>Spermatophyta</taxon>
        <taxon>Pinopsida</taxon>
        <taxon>Pinidae</taxon>
        <taxon>Conifers II</taxon>
        <taxon>Cupressales</taxon>
        <taxon>Cupressaceae</taxon>
        <taxon>Cunninghamia</taxon>
    </lineage>
</organism>
<dbReference type="GO" id="GO:0046983">
    <property type="term" value="F:protein dimerization activity"/>
    <property type="evidence" value="ECO:0007669"/>
    <property type="project" value="InterPro"/>
</dbReference>
<evidence type="ECO:0000256" key="3">
    <source>
        <dbReference type="ARBA" id="ARBA00023125"/>
    </source>
</evidence>
<evidence type="ECO:0000256" key="2">
    <source>
        <dbReference type="ARBA" id="ARBA00023015"/>
    </source>
</evidence>
<dbReference type="PROSITE" id="PS50066">
    <property type="entry name" value="MADS_BOX_2"/>
    <property type="match status" value="1"/>
</dbReference>
<sequence length="216" mass="24829">MGRERVELKKIEKAAARHVTFSKRRRGLIKKAQELSILCDADVGLIIFSATGKLFEYSNTSMEMILKKYSESFTGSLNSQQLNIELYNQDVRRTKEEMENIDYALRHMHGEDLQGLTIKELQKLEQKLEVGLRRIQSTKGYQLEEENARLHLELKQCSNLKNNNAVEFSLIEPLETRDHSQSSESVHNAYTPRSQHKTSIQHNEAADTDLQLGLAI</sequence>
<dbReference type="InterPro" id="IPR036879">
    <property type="entry name" value="TF_MADSbox_sf"/>
</dbReference>
<dbReference type="GO" id="GO:0005634">
    <property type="term" value="C:nucleus"/>
    <property type="evidence" value="ECO:0007669"/>
    <property type="project" value="UniProtKB-SubCell"/>
</dbReference>
<dbReference type="Gene3D" id="3.40.1810.10">
    <property type="entry name" value="Transcription factor, MADS-box"/>
    <property type="match status" value="1"/>
</dbReference>
<name>A0A8F2Z0D9_CUNLA</name>
<proteinExistence type="evidence at transcript level"/>
<reference evidence="9" key="1">
    <citation type="submission" date="2020-02" db="EMBL/GenBank/DDBJ databases">
        <title>Genome-wide identification and analysis of the MADS-box gene family in Cunninghamia lanceolate (Lamb.) Hook.</title>
        <authorList>
            <person name="Xie Y."/>
        </authorList>
    </citation>
    <scope>NUCLEOTIDE SEQUENCE</scope>
</reference>
<evidence type="ECO:0000256" key="6">
    <source>
        <dbReference type="SAM" id="MobiDB-lite"/>
    </source>
</evidence>
<dbReference type="PROSITE" id="PS51297">
    <property type="entry name" value="K_BOX"/>
    <property type="match status" value="1"/>
</dbReference>
<comment type="subcellular location">
    <subcellularLocation>
        <location evidence="1">Nucleus</location>
    </subcellularLocation>
</comment>
<gene>
    <name evidence="9" type="primary">MADS18</name>
</gene>
<dbReference type="GO" id="GO:0045944">
    <property type="term" value="P:positive regulation of transcription by RNA polymerase II"/>
    <property type="evidence" value="ECO:0007669"/>
    <property type="project" value="InterPro"/>
</dbReference>
<evidence type="ECO:0000256" key="5">
    <source>
        <dbReference type="ARBA" id="ARBA00023242"/>
    </source>
</evidence>
<dbReference type="PRINTS" id="PR00404">
    <property type="entry name" value="MADSDOMAIN"/>
</dbReference>
<dbReference type="GO" id="GO:0003700">
    <property type="term" value="F:DNA-binding transcription factor activity"/>
    <property type="evidence" value="ECO:0007669"/>
    <property type="project" value="InterPro"/>
</dbReference>
<dbReference type="InterPro" id="IPR002100">
    <property type="entry name" value="TF_MADSbox"/>
</dbReference>
<keyword evidence="3" id="KW-0238">DNA-binding</keyword>
<keyword evidence="5" id="KW-0539">Nucleus</keyword>
<protein>
    <submittedName>
        <fullName evidence="9">MADS-box protein 18</fullName>
    </submittedName>
</protein>
<evidence type="ECO:0000259" key="8">
    <source>
        <dbReference type="PROSITE" id="PS51297"/>
    </source>
</evidence>
<evidence type="ECO:0000256" key="4">
    <source>
        <dbReference type="ARBA" id="ARBA00023163"/>
    </source>
</evidence>
<feature type="domain" description="MADS-box" evidence="7">
    <location>
        <begin position="1"/>
        <end position="61"/>
    </location>
</feature>
<dbReference type="Pfam" id="PF00319">
    <property type="entry name" value="SRF-TF"/>
    <property type="match status" value="1"/>
</dbReference>
<dbReference type="CDD" id="cd00265">
    <property type="entry name" value="MADS_MEF2_like"/>
    <property type="match status" value="1"/>
</dbReference>
<dbReference type="InterPro" id="IPR002487">
    <property type="entry name" value="TF_Kbox"/>
</dbReference>